<gene>
    <name evidence="2" type="ORF">CBYS24578_00002145</name>
</gene>
<evidence type="ECO:0000313" key="3">
    <source>
        <dbReference type="Proteomes" id="UP000754883"/>
    </source>
</evidence>
<organism evidence="2 3">
    <name type="scientific">Clonostachys byssicola</name>
    <dbReference type="NCBI Taxonomy" id="160290"/>
    <lineage>
        <taxon>Eukaryota</taxon>
        <taxon>Fungi</taxon>
        <taxon>Dikarya</taxon>
        <taxon>Ascomycota</taxon>
        <taxon>Pezizomycotina</taxon>
        <taxon>Sordariomycetes</taxon>
        <taxon>Hypocreomycetidae</taxon>
        <taxon>Hypocreales</taxon>
        <taxon>Bionectriaceae</taxon>
        <taxon>Clonostachys</taxon>
    </lineage>
</organism>
<keyword evidence="3" id="KW-1185">Reference proteome</keyword>
<comment type="caution">
    <text evidence="2">The sequence shown here is derived from an EMBL/GenBank/DDBJ whole genome shotgun (WGS) entry which is preliminary data.</text>
</comment>
<accession>A0A9N9YB32</accession>
<feature type="region of interest" description="Disordered" evidence="1">
    <location>
        <begin position="84"/>
        <end position="105"/>
    </location>
</feature>
<evidence type="ECO:0000256" key="1">
    <source>
        <dbReference type="SAM" id="MobiDB-lite"/>
    </source>
</evidence>
<proteinExistence type="predicted"/>
<dbReference type="EMBL" id="CABFNO020001553">
    <property type="protein sequence ID" value="CAG9998847.1"/>
    <property type="molecule type" value="Genomic_DNA"/>
</dbReference>
<reference evidence="2" key="1">
    <citation type="submission" date="2021-10" db="EMBL/GenBank/DDBJ databases">
        <authorList>
            <person name="Piombo E."/>
        </authorList>
    </citation>
    <scope>NUCLEOTIDE SEQUENCE</scope>
</reference>
<protein>
    <submittedName>
        <fullName evidence="2">Uncharacterized protein</fullName>
    </submittedName>
</protein>
<dbReference type="AlphaFoldDB" id="A0A9N9YB32"/>
<sequence length="105" mass="11314">MSAYSTEDFGGSALCLGDVVRWYKGPSGGQSETGICVCSGSYTSNTIHPASVSAVMPKEMRVSPWRSVGRSTLDRDALFQMHKTGDEPGHVLLRPHQEPVWASDG</sequence>
<dbReference type="Proteomes" id="UP000754883">
    <property type="component" value="Unassembled WGS sequence"/>
</dbReference>
<name>A0A9N9YB32_9HYPO</name>
<dbReference type="OrthoDB" id="10288239at2759"/>
<evidence type="ECO:0000313" key="2">
    <source>
        <dbReference type="EMBL" id="CAG9998847.1"/>
    </source>
</evidence>